<dbReference type="AGR" id="RGD:2907"/>
<keyword evidence="11" id="KW-1185">Reference proteome</keyword>
<keyword evidence="2 8" id="KW-0812">Transmembrane</keyword>
<organism evidence="10 11">
    <name type="scientific">Rattus norvegicus</name>
    <name type="common">Rat</name>
    <dbReference type="NCBI Taxonomy" id="10116"/>
    <lineage>
        <taxon>Eukaryota</taxon>
        <taxon>Metazoa</taxon>
        <taxon>Chordata</taxon>
        <taxon>Craniata</taxon>
        <taxon>Vertebrata</taxon>
        <taxon>Euteleostomi</taxon>
        <taxon>Mammalia</taxon>
        <taxon>Eutheria</taxon>
        <taxon>Euarchontoglires</taxon>
        <taxon>Glires</taxon>
        <taxon>Rodentia</taxon>
        <taxon>Myomorpha</taxon>
        <taxon>Muroidea</taxon>
        <taxon>Muridae</taxon>
        <taxon>Murinae</taxon>
        <taxon>Rattus</taxon>
    </lineage>
</organism>
<dbReference type="GeneTree" id="ENSGT00510000049125"/>
<evidence type="ECO:0000259" key="9">
    <source>
        <dbReference type="PROSITE" id="PS50853"/>
    </source>
</evidence>
<dbReference type="GO" id="GO:0030307">
    <property type="term" value="P:positive regulation of cell growth"/>
    <property type="evidence" value="ECO:0000314"/>
    <property type="project" value="RGD"/>
</dbReference>
<protein>
    <submittedName>
        <fullName evidence="10">Interleukin 9 receptor</fullName>
    </submittedName>
</protein>
<reference evidence="10" key="2">
    <citation type="submission" date="2025-08" db="UniProtKB">
        <authorList>
            <consortium name="Ensembl"/>
        </authorList>
    </citation>
    <scope>IDENTIFICATION</scope>
    <source>
        <strain evidence="10">Brown Norway</strain>
    </source>
</reference>
<keyword evidence="3" id="KW-0732">Signal</keyword>
<dbReference type="RGD" id="2907">
    <property type="gene designation" value="Il9r"/>
</dbReference>
<dbReference type="InterPro" id="IPR013783">
    <property type="entry name" value="Ig-like_fold"/>
</dbReference>
<evidence type="ECO:0000256" key="3">
    <source>
        <dbReference type="ARBA" id="ARBA00022729"/>
    </source>
</evidence>
<evidence type="ECO:0000256" key="8">
    <source>
        <dbReference type="SAM" id="Phobius"/>
    </source>
</evidence>
<dbReference type="GO" id="GO:0016064">
    <property type="term" value="P:immunoglobulin mediated immune response"/>
    <property type="evidence" value="ECO:0000266"/>
    <property type="project" value="RGD"/>
</dbReference>
<sequence>MCPVLSTGHTKGCTVEGAAVKQVSWFLIYSCVCSCVCWGVSVPAQEGGRKAGTFTCFSNSVFRIDCHWSAPEPGSRAWLLFTSNQVTDIKHKCTFWDSRCTLVLPKEEAFLPFDNFTITLHRCVMGQEQVSLVDSQYLPRRHIKLDPPSDLQSNVSSGRCVLTWGISFGLEPLITSLSYELAFKRQEEAWEQARLKDRIVGVTWLVLEAIELNPDTIYEARLRVQMALESYDDKTEGEYYKSHWSEWSQSVSFPSPRRKTQGLLIPRWQGSASILVAVPIFLLLTGLIHFLFRLSPKVKRIFYQNVPSPEAFFHPLYSVYHGDFQTWIGARRAGPQARQDGASAPSGDSESSIWEAIATLTYSPACSVQFPSLKWEATAPGFPGPPGSELVLPAGCLELEGQPSAYLPQEDWAPLGSARPPPLDSDSGSSDYCMLDCREEYDLSVFPEHTLSPEFTLAQPVALAVSSRA</sequence>
<dbReference type="Reactome" id="R-RNO-8985947">
    <property type="pathway name" value="Interleukin-9 signaling"/>
</dbReference>
<dbReference type="GO" id="GO:0030183">
    <property type="term" value="P:B cell differentiation"/>
    <property type="evidence" value="ECO:0000266"/>
    <property type="project" value="RGD"/>
</dbReference>
<dbReference type="InterPro" id="IPR036116">
    <property type="entry name" value="FN3_sf"/>
</dbReference>
<evidence type="ECO:0000256" key="6">
    <source>
        <dbReference type="ARBA" id="ARBA00023170"/>
    </source>
</evidence>
<evidence type="ECO:0000313" key="10">
    <source>
        <dbReference type="Ensembl" id="ENSRNOP00000092931.2"/>
    </source>
</evidence>
<comment type="subcellular location">
    <subcellularLocation>
        <location evidence="1">Membrane</location>
        <topology evidence="1">Single-pass type I membrane protein</topology>
    </subcellularLocation>
</comment>
<dbReference type="GO" id="GO:0009897">
    <property type="term" value="C:external side of plasma membrane"/>
    <property type="evidence" value="ECO:0000318"/>
    <property type="project" value="GO_Central"/>
</dbReference>
<dbReference type="PROSITE" id="PS01355">
    <property type="entry name" value="HEMATOPO_REC_S_F1"/>
    <property type="match status" value="1"/>
</dbReference>
<dbReference type="Ensembl" id="ENSRNOT00000109551.2">
    <property type="protein sequence ID" value="ENSRNOP00000092931.2"/>
    <property type="gene ID" value="ENSRNOG00000020630.7"/>
</dbReference>
<dbReference type="PANTHER" id="PTHR23037">
    <property type="entry name" value="CYTOKINE RECEPTOR"/>
    <property type="match status" value="1"/>
</dbReference>
<dbReference type="OMA" id="VKRTFYQ"/>
<dbReference type="GO" id="GO:0004919">
    <property type="term" value="F:interleukin-9 receptor activity"/>
    <property type="evidence" value="ECO:0000314"/>
    <property type="project" value="RGD"/>
</dbReference>
<keyword evidence="5 8" id="KW-0472">Membrane</keyword>
<evidence type="ECO:0000313" key="11">
    <source>
        <dbReference type="Proteomes" id="UP000002494"/>
    </source>
</evidence>
<keyword evidence="4 8" id="KW-1133">Transmembrane helix</keyword>
<evidence type="ECO:0000313" key="12">
    <source>
        <dbReference type="RGD" id="2907"/>
    </source>
</evidence>
<reference evidence="10" key="1">
    <citation type="submission" date="2024-01" db="EMBL/GenBank/DDBJ databases">
        <title>GRCr8: a new rat reference genome assembly contstructed from accurate long reads and long range scaffolding.</title>
        <authorList>
            <person name="Doris P.A."/>
            <person name="Kalbfleisch T."/>
            <person name="Li K."/>
            <person name="Howe K."/>
            <person name="Wood J."/>
        </authorList>
    </citation>
    <scope>NUCLEOTIDE SEQUENCE [LARGE SCALE GENOMIC DNA]</scope>
    <source>
        <strain evidence="10">Brown Norway</strain>
    </source>
</reference>
<feature type="domain" description="Fibronectin type-III" evidence="9">
    <location>
        <begin position="147"/>
        <end position="256"/>
    </location>
</feature>
<evidence type="ECO:0000256" key="4">
    <source>
        <dbReference type="ARBA" id="ARBA00022989"/>
    </source>
</evidence>
<keyword evidence="6" id="KW-0675">Receptor</keyword>
<accession>A0A8I6AHK3</accession>
<feature type="transmembrane region" description="Helical" evidence="8">
    <location>
        <begin position="268"/>
        <end position="292"/>
    </location>
</feature>
<dbReference type="SUPFAM" id="SSF49265">
    <property type="entry name" value="Fibronectin type III"/>
    <property type="match status" value="1"/>
</dbReference>
<evidence type="ECO:0000256" key="5">
    <source>
        <dbReference type="ARBA" id="ARBA00023136"/>
    </source>
</evidence>
<dbReference type="GO" id="GO:0042100">
    <property type="term" value="P:B cell proliferation"/>
    <property type="evidence" value="ECO:0000266"/>
    <property type="project" value="RGD"/>
</dbReference>
<dbReference type="Proteomes" id="UP000002494">
    <property type="component" value="Chromosome 10"/>
</dbReference>
<evidence type="ECO:0000256" key="7">
    <source>
        <dbReference type="ARBA" id="ARBA00023180"/>
    </source>
</evidence>
<dbReference type="Gene3D" id="2.60.40.10">
    <property type="entry name" value="Immunoglobulins"/>
    <property type="match status" value="1"/>
</dbReference>
<reference evidence="10" key="3">
    <citation type="submission" date="2025-09" db="UniProtKB">
        <authorList>
            <consortium name="Ensembl"/>
        </authorList>
    </citation>
    <scope>IDENTIFICATION</scope>
    <source>
        <strain evidence="10">Brown Norway</strain>
    </source>
</reference>
<dbReference type="GO" id="GO:0038113">
    <property type="term" value="P:interleukin-9-mediated signaling pathway"/>
    <property type="evidence" value="ECO:0000266"/>
    <property type="project" value="RGD"/>
</dbReference>
<dbReference type="PROSITE" id="PS50853">
    <property type="entry name" value="FN3"/>
    <property type="match status" value="1"/>
</dbReference>
<dbReference type="PANTHER" id="PTHR23037:SF29">
    <property type="entry name" value="INTERLEUKIN-9 RECEPTOR"/>
    <property type="match status" value="1"/>
</dbReference>
<gene>
    <name evidence="10 12" type="primary">Il9r</name>
</gene>
<dbReference type="GO" id="GO:0009986">
    <property type="term" value="C:cell surface"/>
    <property type="evidence" value="ECO:0000266"/>
    <property type="project" value="RGD"/>
</dbReference>
<dbReference type="AlphaFoldDB" id="A0A8I6AHK3"/>
<keyword evidence="7" id="KW-0325">Glycoprotein</keyword>
<dbReference type="InterPro" id="IPR003961">
    <property type="entry name" value="FN3_dom"/>
</dbReference>
<evidence type="ECO:0000256" key="1">
    <source>
        <dbReference type="ARBA" id="ARBA00004479"/>
    </source>
</evidence>
<name>A0A8I6AHK3_RAT</name>
<proteinExistence type="predicted"/>
<dbReference type="InterPro" id="IPR003531">
    <property type="entry name" value="Hempt_rcpt_S_F1_CS"/>
</dbReference>
<dbReference type="GO" id="GO:0005886">
    <property type="term" value="C:plasma membrane"/>
    <property type="evidence" value="ECO:0000266"/>
    <property type="project" value="RGD"/>
</dbReference>
<dbReference type="GO" id="GO:0019983">
    <property type="term" value="F:interleukin-9 binding"/>
    <property type="evidence" value="ECO:0000314"/>
    <property type="project" value="RGD"/>
</dbReference>
<evidence type="ECO:0000256" key="2">
    <source>
        <dbReference type="ARBA" id="ARBA00022692"/>
    </source>
</evidence>